<gene>
    <name evidence="2" type="ORF">DERP_012700</name>
</gene>
<reference evidence="2 3" key="2">
    <citation type="journal article" date="2022" name="Mol. Biol. Evol.">
        <title>Comparative Genomics Reveals Insights into the Divergent Evolution of Astigmatic Mites and Household Pest Adaptations.</title>
        <authorList>
            <person name="Xiong Q."/>
            <person name="Wan A.T."/>
            <person name="Liu X."/>
            <person name="Fung C.S."/>
            <person name="Xiao X."/>
            <person name="Malainual N."/>
            <person name="Hou J."/>
            <person name="Wang L."/>
            <person name="Wang M."/>
            <person name="Yang K.Y."/>
            <person name="Cui Y."/>
            <person name="Leung E.L."/>
            <person name="Nong W."/>
            <person name="Shin S.K."/>
            <person name="Au S.W."/>
            <person name="Jeong K.Y."/>
            <person name="Chew F.T."/>
            <person name="Hui J.H."/>
            <person name="Leung T.F."/>
            <person name="Tungtrongchitr A."/>
            <person name="Zhong N."/>
            <person name="Liu Z."/>
            <person name="Tsui S.K."/>
        </authorList>
    </citation>
    <scope>NUCLEOTIDE SEQUENCE [LARGE SCALE GENOMIC DNA]</scope>
    <source>
        <strain evidence="2">Derp</strain>
    </source>
</reference>
<dbReference type="EMBL" id="NJHN03000098">
    <property type="protein sequence ID" value="KAH9415402.1"/>
    <property type="molecule type" value="Genomic_DNA"/>
</dbReference>
<evidence type="ECO:0000256" key="1">
    <source>
        <dbReference type="SAM" id="SignalP"/>
    </source>
</evidence>
<proteinExistence type="predicted"/>
<dbReference type="Proteomes" id="UP000887458">
    <property type="component" value="Unassembled WGS sequence"/>
</dbReference>
<sequence length="67" mass="7501">MKLLVPFLAILAFISTMLVTIGPSTVECGGYGYGYARPVYVYPVHGKVKYKSKIKIKSKSKGRYYYG</sequence>
<feature type="signal peptide" evidence="1">
    <location>
        <begin position="1"/>
        <end position="16"/>
    </location>
</feature>
<keyword evidence="3" id="KW-1185">Reference proteome</keyword>
<reference evidence="2 3" key="1">
    <citation type="journal article" date="2018" name="J. Allergy Clin. Immunol.">
        <title>High-quality assembly of Dermatophagoides pteronyssinus genome and transcriptome reveals a wide range of novel allergens.</title>
        <authorList>
            <person name="Liu X.Y."/>
            <person name="Yang K.Y."/>
            <person name="Wang M.Q."/>
            <person name="Kwok J.S."/>
            <person name="Zeng X."/>
            <person name="Yang Z."/>
            <person name="Xiao X.J."/>
            <person name="Lau C.P."/>
            <person name="Li Y."/>
            <person name="Huang Z.M."/>
            <person name="Ba J.G."/>
            <person name="Yim A.K."/>
            <person name="Ouyang C.Y."/>
            <person name="Ngai S.M."/>
            <person name="Chan T.F."/>
            <person name="Leung E.L."/>
            <person name="Liu L."/>
            <person name="Liu Z.G."/>
            <person name="Tsui S.K."/>
        </authorList>
    </citation>
    <scope>NUCLEOTIDE SEQUENCE [LARGE SCALE GENOMIC DNA]</scope>
    <source>
        <strain evidence="2">Derp</strain>
    </source>
</reference>
<comment type="caution">
    <text evidence="2">The sequence shown here is derived from an EMBL/GenBank/DDBJ whole genome shotgun (WGS) entry which is preliminary data.</text>
</comment>
<evidence type="ECO:0000313" key="2">
    <source>
        <dbReference type="EMBL" id="KAH9415402.1"/>
    </source>
</evidence>
<accession>A0ABQ8IYK5</accession>
<name>A0ABQ8IYK5_DERPT</name>
<feature type="chain" id="PRO_5047402184" evidence="1">
    <location>
        <begin position="17"/>
        <end position="67"/>
    </location>
</feature>
<evidence type="ECO:0000313" key="3">
    <source>
        <dbReference type="Proteomes" id="UP000887458"/>
    </source>
</evidence>
<organism evidence="2 3">
    <name type="scientific">Dermatophagoides pteronyssinus</name>
    <name type="common">European house dust mite</name>
    <dbReference type="NCBI Taxonomy" id="6956"/>
    <lineage>
        <taxon>Eukaryota</taxon>
        <taxon>Metazoa</taxon>
        <taxon>Ecdysozoa</taxon>
        <taxon>Arthropoda</taxon>
        <taxon>Chelicerata</taxon>
        <taxon>Arachnida</taxon>
        <taxon>Acari</taxon>
        <taxon>Acariformes</taxon>
        <taxon>Sarcoptiformes</taxon>
        <taxon>Astigmata</taxon>
        <taxon>Psoroptidia</taxon>
        <taxon>Analgoidea</taxon>
        <taxon>Pyroglyphidae</taxon>
        <taxon>Dermatophagoidinae</taxon>
        <taxon>Dermatophagoides</taxon>
    </lineage>
</organism>
<keyword evidence="1" id="KW-0732">Signal</keyword>
<protein>
    <submittedName>
        <fullName evidence="2">Uncharacterized protein</fullName>
    </submittedName>
</protein>